<protein>
    <recommendedName>
        <fullName evidence="1">F-box domain-containing protein</fullName>
    </recommendedName>
</protein>
<dbReference type="SUPFAM" id="SSF81383">
    <property type="entry name" value="F-box domain"/>
    <property type="match status" value="1"/>
</dbReference>
<evidence type="ECO:0000313" key="2">
    <source>
        <dbReference type="EMBL" id="ETW84688.1"/>
    </source>
</evidence>
<dbReference type="EMBL" id="KI925456">
    <property type="protein sequence ID" value="ETW84688.1"/>
    <property type="molecule type" value="Genomic_DNA"/>
</dbReference>
<organism evidence="2 3">
    <name type="scientific">Heterobasidion irregulare (strain TC 32-1)</name>
    <dbReference type="NCBI Taxonomy" id="747525"/>
    <lineage>
        <taxon>Eukaryota</taxon>
        <taxon>Fungi</taxon>
        <taxon>Dikarya</taxon>
        <taxon>Basidiomycota</taxon>
        <taxon>Agaricomycotina</taxon>
        <taxon>Agaricomycetes</taxon>
        <taxon>Russulales</taxon>
        <taxon>Bondarzewiaceae</taxon>
        <taxon>Heterobasidion</taxon>
        <taxon>Heterobasidion annosum species complex</taxon>
    </lineage>
</organism>
<dbReference type="HOGENOM" id="CLU_024199_2_2_1"/>
<dbReference type="AlphaFoldDB" id="W4KFR7"/>
<name>W4KFR7_HETIT</name>
<accession>W4KFR7</accession>
<dbReference type="Gene3D" id="1.20.1280.50">
    <property type="match status" value="1"/>
</dbReference>
<dbReference type="InterPro" id="IPR001810">
    <property type="entry name" value="F-box_dom"/>
</dbReference>
<evidence type="ECO:0000313" key="3">
    <source>
        <dbReference type="Proteomes" id="UP000030671"/>
    </source>
</evidence>
<proteinExistence type="predicted"/>
<evidence type="ECO:0000259" key="1">
    <source>
        <dbReference type="Pfam" id="PF12937"/>
    </source>
</evidence>
<dbReference type="eggNOG" id="ENOG502R19S">
    <property type="taxonomic scope" value="Eukaryota"/>
</dbReference>
<gene>
    <name evidence="2" type="ORF">HETIRDRAFT_473409</name>
</gene>
<feature type="domain" description="F-box" evidence="1">
    <location>
        <begin position="29"/>
        <end position="82"/>
    </location>
</feature>
<dbReference type="OrthoDB" id="2884925at2759"/>
<dbReference type="InterPro" id="IPR036047">
    <property type="entry name" value="F-box-like_dom_sf"/>
</dbReference>
<dbReference type="RefSeq" id="XP_009544326.1">
    <property type="nucleotide sequence ID" value="XM_009546031.1"/>
</dbReference>
<reference evidence="2 3" key="1">
    <citation type="journal article" date="2012" name="New Phytol.">
        <title>Insight into trade-off between wood decay and parasitism from the genome of a fungal forest pathogen.</title>
        <authorList>
            <person name="Olson A."/>
            <person name="Aerts A."/>
            <person name="Asiegbu F."/>
            <person name="Belbahri L."/>
            <person name="Bouzid O."/>
            <person name="Broberg A."/>
            <person name="Canback B."/>
            <person name="Coutinho P.M."/>
            <person name="Cullen D."/>
            <person name="Dalman K."/>
            <person name="Deflorio G."/>
            <person name="van Diepen L.T."/>
            <person name="Dunand C."/>
            <person name="Duplessis S."/>
            <person name="Durling M."/>
            <person name="Gonthier P."/>
            <person name="Grimwood J."/>
            <person name="Fossdal C.G."/>
            <person name="Hansson D."/>
            <person name="Henrissat B."/>
            <person name="Hietala A."/>
            <person name="Himmelstrand K."/>
            <person name="Hoffmeister D."/>
            <person name="Hogberg N."/>
            <person name="James T.Y."/>
            <person name="Karlsson M."/>
            <person name="Kohler A."/>
            <person name="Kues U."/>
            <person name="Lee Y.H."/>
            <person name="Lin Y.C."/>
            <person name="Lind M."/>
            <person name="Lindquist E."/>
            <person name="Lombard V."/>
            <person name="Lucas S."/>
            <person name="Lunden K."/>
            <person name="Morin E."/>
            <person name="Murat C."/>
            <person name="Park J."/>
            <person name="Raffaello T."/>
            <person name="Rouze P."/>
            <person name="Salamov A."/>
            <person name="Schmutz J."/>
            <person name="Solheim H."/>
            <person name="Stahlberg J."/>
            <person name="Velez H."/>
            <person name="de Vries R.P."/>
            <person name="Wiebenga A."/>
            <person name="Woodward S."/>
            <person name="Yakovlev I."/>
            <person name="Garbelotto M."/>
            <person name="Martin F."/>
            <person name="Grigoriev I.V."/>
            <person name="Stenlid J."/>
        </authorList>
    </citation>
    <scope>NUCLEOTIDE SEQUENCE [LARGE SCALE GENOMIC DNA]</scope>
    <source>
        <strain evidence="2 3">TC 32-1</strain>
    </source>
</reference>
<dbReference type="Pfam" id="PF12937">
    <property type="entry name" value="F-box-like"/>
    <property type="match status" value="1"/>
</dbReference>
<dbReference type="GeneID" id="20677514"/>
<dbReference type="KEGG" id="hir:HETIRDRAFT_473409"/>
<sequence>MKNADEEISALLMVLASSRMRRNRFLFVSRLPPELLARIFSFSAAIDPPSSSALGWITVTHVCSHWRQVALDHSTLWANVSLEIGSRWSDEMIQRAKLAPLIITPPRFFTQAVSEIAVRILHSHLGRTTELRLTSRKVFLPPMETFTASAPLLEEVCISSIHEYVRLPNDLFGHNAPRLRSACFRGCIIPWSSPLLRNLTHLDIALSSQGSNMDTAPNLPSHEEFFDLLANMCRLESLSIEEYFPRSLPEATASSRMRYPVIKLPHLSVLGLTGQWSDCAPVLRSIEVPATSRISLDCLDLDSNIFDSVLLPIVERHSGKTGEALPMRTLRIGIVSGLGYSFQIYLRYSNVVASLETLHAILQALHIQELSLLVLGFWTRAPKDFLAIFEPLKSAQRLEHIMYEDDACSLFPSTLAHTSVSESGPDNAHDQAIPFPRLRFIELWTNALGDGSALRYNGAAGRVGPVDKLVETLERREALGVPLERLEIHIDPSRTDPGYLDQLKAATQNTVIEVLDQ</sequence>
<dbReference type="Proteomes" id="UP000030671">
    <property type="component" value="Unassembled WGS sequence"/>
</dbReference>
<keyword evidence="3" id="KW-1185">Reference proteome</keyword>
<dbReference type="InParanoid" id="W4KFR7"/>